<proteinExistence type="predicted"/>
<evidence type="ECO:0000313" key="1">
    <source>
        <dbReference type="EMBL" id="JAH26082.1"/>
    </source>
</evidence>
<protein>
    <submittedName>
        <fullName evidence="1">Uncharacterized protein</fullName>
    </submittedName>
</protein>
<sequence length="86" mass="9780">MHLSQNLTAPMSENRPGRCVSLIHHTMSSWQSLPREHVKFISESHRHKVAEISLFSSLYREKSQMNSTKSTSLQRGVTFEVAPANT</sequence>
<name>A0A0E9RBA7_ANGAN</name>
<dbReference type="AlphaFoldDB" id="A0A0E9RBA7"/>
<dbReference type="EMBL" id="GBXM01082495">
    <property type="protein sequence ID" value="JAH26082.1"/>
    <property type="molecule type" value="Transcribed_RNA"/>
</dbReference>
<accession>A0A0E9RBA7</accession>
<reference evidence="1" key="1">
    <citation type="submission" date="2014-11" db="EMBL/GenBank/DDBJ databases">
        <authorList>
            <person name="Amaro Gonzalez C."/>
        </authorList>
    </citation>
    <scope>NUCLEOTIDE SEQUENCE</scope>
</reference>
<reference evidence="1" key="2">
    <citation type="journal article" date="2015" name="Fish Shellfish Immunol.">
        <title>Early steps in the European eel (Anguilla anguilla)-Vibrio vulnificus interaction in the gills: Role of the RtxA13 toxin.</title>
        <authorList>
            <person name="Callol A."/>
            <person name="Pajuelo D."/>
            <person name="Ebbesson L."/>
            <person name="Teles M."/>
            <person name="MacKenzie S."/>
            <person name="Amaro C."/>
        </authorList>
    </citation>
    <scope>NUCLEOTIDE SEQUENCE</scope>
</reference>
<organism evidence="1">
    <name type="scientific">Anguilla anguilla</name>
    <name type="common">European freshwater eel</name>
    <name type="synonym">Muraena anguilla</name>
    <dbReference type="NCBI Taxonomy" id="7936"/>
    <lineage>
        <taxon>Eukaryota</taxon>
        <taxon>Metazoa</taxon>
        <taxon>Chordata</taxon>
        <taxon>Craniata</taxon>
        <taxon>Vertebrata</taxon>
        <taxon>Euteleostomi</taxon>
        <taxon>Actinopterygii</taxon>
        <taxon>Neopterygii</taxon>
        <taxon>Teleostei</taxon>
        <taxon>Anguilliformes</taxon>
        <taxon>Anguillidae</taxon>
        <taxon>Anguilla</taxon>
    </lineage>
</organism>